<evidence type="ECO:0000313" key="1">
    <source>
        <dbReference type="EMBL" id="KAI3768148.1"/>
    </source>
</evidence>
<comment type="caution">
    <text evidence="1">The sequence shown here is derived from an EMBL/GenBank/DDBJ whole genome shotgun (WGS) entry which is preliminary data.</text>
</comment>
<evidence type="ECO:0000313" key="2">
    <source>
        <dbReference type="Proteomes" id="UP001055811"/>
    </source>
</evidence>
<name>A0ACB9FB74_CICIN</name>
<proteinExistence type="predicted"/>
<protein>
    <submittedName>
        <fullName evidence="1">Uncharacterized protein</fullName>
    </submittedName>
</protein>
<reference evidence="2" key="1">
    <citation type="journal article" date="2022" name="Mol. Ecol. Resour.">
        <title>The genomes of chicory, endive, great burdock and yacon provide insights into Asteraceae palaeo-polyploidization history and plant inulin production.</title>
        <authorList>
            <person name="Fan W."/>
            <person name="Wang S."/>
            <person name="Wang H."/>
            <person name="Wang A."/>
            <person name="Jiang F."/>
            <person name="Liu H."/>
            <person name="Zhao H."/>
            <person name="Xu D."/>
            <person name="Zhang Y."/>
        </authorList>
    </citation>
    <scope>NUCLEOTIDE SEQUENCE [LARGE SCALE GENOMIC DNA]</scope>
    <source>
        <strain evidence="2">cv. Punajuju</strain>
    </source>
</reference>
<organism evidence="1 2">
    <name type="scientific">Cichorium intybus</name>
    <name type="common">Chicory</name>
    <dbReference type="NCBI Taxonomy" id="13427"/>
    <lineage>
        <taxon>Eukaryota</taxon>
        <taxon>Viridiplantae</taxon>
        <taxon>Streptophyta</taxon>
        <taxon>Embryophyta</taxon>
        <taxon>Tracheophyta</taxon>
        <taxon>Spermatophyta</taxon>
        <taxon>Magnoliopsida</taxon>
        <taxon>eudicotyledons</taxon>
        <taxon>Gunneridae</taxon>
        <taxon>Pentapetalae</taxon>
        <taxon>asterids</taxon>
        <taxon>campanulids</taxon>
        <taxon>Asterales</taxon>
        <taxon>Asteraceae</taxon>
        <taxon>Cichorioideae</taxon>
        <taxon>Cichorieae</taxon>
        <taxon>Cichoriinae</taxon>
        <taxon>Cichorium</taxon>
    </lineage>
</organism>
<accession>A0ACB9FB74</accession>
<sequence length="79" mass="8577">MPSFMVRFFVSMAPLFSLSSSPPTIGRCLAGKHSRSGYLLFGQCSSIFGIVKQITLSLLLVWVCLYIGLKLGFTQSALG</sequence>
<dbReference type="Proteomes" id="UP001055811">
    <property type="component" value="Linkage Group LG03"/>
</dbReference>
<gene>
    <name evidence="1" type="ORF">L2E82_18588</name>
</gene>
<keyword evidence="2" id="KW-1185">Reference proteome</keyword>
<dbReference type="EMBL" id="CM042011">
    <property type="protein sequence ID" value="KAI3768148.1"/>
    <property type="molecule type" value="Genomic_DNA"/>
</dbReference>
<reference evidence="1 2" key="2">
    <citation type="journal article" date="2022" name="Mol. Ecol. Resour.">
        <title>The genomes of chicory, endive, great burdock and yacon provide insights into Asteraceae paleo-polyploidization history and plant inulin production.</title>
        <authorList>
            <person name="Fan W."/>
            <person name="Wang S."/>
            <person name="Wang H."/>
            <person name="Wang A."/>
            <person name="Jiang F."/>
            <person name="Liu H."/>
            <person name="Zhao H."/>
            <person name="Xu D."/>
            <person name="Zhang Y."/>
        </authorList>
    </citation>
    <scope>NUCLEOTIDE SEQUENCE [LARGE SCALE GENOMIC DNA]</scope>
    <source>
        <strain evidence="2">cv. Punajuju</strain>
        <tissue evidence="1">Leaves</tissue>
    </source>
</reference>